<comment type="caution">
    <text evidence="5">The sequence shown here is derived from an EMBL/GenBank/DDBJ whole genome shotgun (WGS) entry which is preliminary data.</text>
</comment>
<evidence type="ECO:0000256" key="4">
    <source>
        <dbReference type="ARBA" id="ARBA00022679"/>
    </source>
</evidence>
<organism evidence="5 6">
    <name type="scientific">Paramarasmius palmivorus</name>
    <dbReference type="NCBI Taxonomy" id="297713"/>
    <lineage>
        <taxon>Eukaryota</taxon>
        <taxon>Fungi</taxon>
        <taxon>Dikarya</taxon>
        <taxon>Basidiomycota</taxon>
        <taxon>Agaricomycotina</taxon>
        <taxon>Agaricomycetes</taxon>
        <taxon>Agaricomycetidae</taxon>
        <taxon>Agaricales</taxon>
        <taxon>Marasmiineae</taxon>
        <taxon>Marasmiaceae</taxon>
        <taxon>Paramarasmius</taxon>
    </lineage>
</organism>
<evidence type="ECO:0000256" key="3">
    <source>
        <dbReference type="ARBA" id="ARBA00022603"/>
    </source>
</evidence>
<accession>A0AAW0C6W2</accession>
<evidence type="ECO:0000313" key="6">
    <source>
        <dbReference type="Proteomes" id="UP001383192"/>
    </source>
</evidence>
<protein>
    <submittedName>
        <fullName evidence="5">Protein-lysine N-methyltransferase efm5</fullName>
    </submittedName>
</protein>
<dbReference type="Proteomes" id="UP001383192">
    <property type="component" value="Unassembled WGS sequence"/>
</dbReference>
<dbReference type="Pfam" id="PF10237">
    <property type="entry name" value="N6-adenineMlase"/>
    <property type="match status" value="1"/>
</dbReference>
<keyword evidence="6" id="KW-1185">Reference proteome</keyword>
<keyword evidence="2" id="KW-0963">Cytoplasm</keyword>
<evidence type="ECO:0000256" key="1">
    <source>
        <dbReference type="ARBA" id="ARBA00004496"/>
    </source>
</evidence>
<evidence type="ECO:0000313" key="5">
    <source>
        <dbReference type="EMBL" id="KAK7034752.1"/>
    </source>
</evidence>
<dbReference type="InterPro" id="IPR002052">
    <property type="entry name" value="DNA_methylase_N6_adenine_CS"/>
</dbReference>
<dbReference type="PANTHER" id="PTHR13200">
    <property type="entry name" value="EEF1A LYSINE METHYLTRANSFERASE 1"/>
    <property type="match status" value="1"/>
</dbReference>
<dbReference type="AlphaFoldDB" id="A0AAW0C6W2"/>
<gene>
    <name evidence="5" type="primary">EFM5_2</name>
    <name evidence="5" type="ORF">VNI00_012159</name>
</gene>
<dbReference type="PROSITE" id="PS00092">
    <property type="entry name" value="N6_MTASE"/>
    <property type="match status" value="1"/>
</dbReference>
<dbReference type="GO" id="GO:0016279">
    <property type="term" value="F:protein-lysine N-methyltransferase activity"/>
    <property type="evidence" value="ECO:0007669"/>
    <property type="project" value="InterPro"/>
</dbReference>
<name>A0AAW0C6W2_9AGAR</name>
<comment type="subcellular location">
    <subcellularLocation>
        <location evidence="1">Cytoplasm</location>
    </subcellularLocation>
</comment>
<proteinExistence type="predicted"/>
<evidence type="ECO:0000256" key="2">
    <source>
        <dbReference type="ARBA" id="ARBA00022490"/>
    </source>
</evidence>
<dbReference type="GO" id="GO:0032259">
    <property type="term" value="P:methylation"/>
    <property type="evidence" value="ECO:0007669"/>
    <property type="project" value="UniProtKB-KW"/>
</dbReference>
<dbReference type="InterPro" id="IPR041370">
    <property type="entry name" value="Mlase_EEF1AKMT1/ZCCHC4"/>
</dbReference>
<dbReference type="PANTHER" id="PTHR13200:SF0">
    <property type="entry name" value="EEF1A LYSINE METHYLTRANSFERASE 1"/>
    <property type="match status" value="1"/>
</dbReference>
<dbReference type="InterPro" id="IPR019369">
    <property type="entry name" value="Efm5/EEF1AKMT1"/>
</dbReference>
<keyword evidence="4" id="KW-0808">Transferase</keyword>
<dbReference type="GO" id="GO:0005737">
    <property type="term" value="C:cytoplasm"/>
    <property type="evidence" value="ECO:0007669"/>
    <property type="project" value="UniProtKB-SubCell"/>
</dbReference>
<keyword evidence="3" id="KW-0489">Methyltransferase</keyword>
<sequence>MLKLESPRAIPLANAADFEFSSSPTSSVSLSLDSNTQSILHSFLAERDQERALFNQFQLAAYGGVPVVASTPPNEVGELEKSEEDEDEEIAPSMMSLTDYRLAFREDWQLSQFWYSNAFAEKLAHWLHCLSATSNPKIAFISSPTAFVAFQSLHPSPHARLLEYDERLRVLDPKRFVSYDLDEPEDGIPDGIKEKMDIVVVDPPYLNELSAENKLACISYCTPTSASNNGQVGGYHFDSHYLLILRTLSLRRLCNSDRFERELPLADMAQRFNPIITSTVLCNNCQYRFKSRCNSSLAPDILRSHRPPSITEASQTKSFLEQDELELELERYDVELGRIRSIAEELETERKLLWRRIQERRSWLAPIRRLPTEVLEKILYLVREGDNSRFMDFRQQVRIRHV</sequence>
<reference evidence="5 6" key="1">
    <citation type="submission" date="2024-01" db="EMBL/GenBank/DDBJ databases">
        <title>A draft genome for a cacao thread blight-causing isolate of Paramarasmius palmivorus.</title>
        <authorList>
            <person name="Baruah I.K."/>
            <person name="Bukari Y."/>
            <person name="Amoako-Attah I."/>
            <person name="Meinhardt L.W."/>
            <person name="Bailey B.A."/>
            <person name="Cohen S.P."/>
        </authorList>
    </citation>
    <scope>NUCLEOTIDE SEQUENCE [LARGE SCALE GENOMIC DNA]</scope>
    <source>
        <strain evidence="5 6">GH-12</strain>
    </source>
</reference>
<dbReference type="GO" id="GO:0003676">
    <property type="term" value="F:nucleic acid binding"/>
    <property type="evidence" value="ECO:0007669"/>
    <property type="project" value="InterPro"/>
</dbReference>
<dbReference type="EMBL" id="JAYKXP010000055">
    <property type="protein sequence ID" value="KAK7034752.1"/>
    <property type="molecule type" value="Genomic_DNA"/>
</dbReference>